<dbReference type="GO" id="GO:0004673">
    <property type="term" value="F:protein histidine kinase activity"/>
    <property type="evidence" value="ECO:0007669"/>
    <property type="project" value="UniProtKB-EC"/>
</dbReference>
<dbReference type="InterPro" id="IPR004358">
    <property type="entry name" value="Sig_transdc_His_kin-like_C"/>
</dbReference>
<dbReference type="GO" id="GO:0005524">
    <property type="term" value="F:ATP binding"/>
    <property type="evidence" value="ECO:0007669"/>
    <property type="project" value="UniProtKB-KW"/>
</dbReference>
<feature type="transmembrane region" description="Helical" evidence="9">
    <location>
        <begin position="117"/>
        <end position="139"/>
    </location>
</feature>
<gene>
    <name evidence="11" type="ORF">SAMN05421736_114112</name>
</gene>
<keyword evidence="9" id="KW-0472">Membrane</keyword>
<dbReference type="PRINTS" id="PR00344">
    <property type="entry name" value="BCTRLSENSOR"/>
</dbReference>
<evidence type="ECO:0000256" key="2">
    <source>
        <dbReference type="ARBA" id="ARBA00012438"/>
    </source>
</evidence>
<dbReference type="EC" id="2.7.13.3" evidence="2"/>
<dbReference type="InterPro" id="IPR005467">
    <property type="entry name" value="His_kinase_dom"/>
</dbReference>
<dbReference type="STRING" id="1503961.SAMN05421736_114112"/>
<keyword evidence="5" id="KW-0547">Nucleotide-binding</keyword>
<keyword evidence="9" id="KW-1133">Transmembrane helix</keyword>
<protein>
    <recommendedName>
        <fullName evidence="2">histidine kinase</fullName>
        <ecNumber evidence="2">2.7.13.3</ecNumber>
    </recommendedName>
</protein>
<dbReference type="AlphaFoldDB" id="A0A1H3TGB0"/>
<feature type="transmembrane region" description="Helical" evidence="9">
    <location>
        <begin position="87"/>
        <end position="105"/>
    </location>
</feature>
<accession>A0A1H3TGB0</accession>
<feature type="domain" description="Histidine kinase" evidence="10">
    <location>
        <begin position="312"/>
        <end position="421"/>
    </location>
</feature>
<keyword evidence="8" id="KW-0902">Two-component regulatory system</keyword>
<feature type="transmembrane region" description="Helical" evidence="9">
    <location>
        <begin position="145"/>
        <end position="170"/>
    </location>
</feature>
<dbReference type="Gene3D" id="3.30.565.10">
    <property type="entry name" value="Histidine kinase-like ATPase, C-terminal domain"/>
    <property type="match status" value="1"/>
</dbReference>
<proteinExistence type="predicted"/>
<dbReference type="PANTHER" id="PTHR43065:SF10">
    <property type="entry name" value="PEROXIDE STRESS-ACTIVATED HISTIDINE KINASE MAK3"/>
    <property type="match status" value="1"/>
</dbReference>
<keyword evidence="12" id="KW-1185">Reference proteome</keyword>
<dbReference type="EMBL" id="FNPI01000014">
    <property type="protein sequence ID" value="SDZ49323.1"/>
    <property type="molecule type" value="Genomic_DNA"/>
</dbReference>
<dbReference type="PANTHER" id="PTHR43065">
    <property type="entry name" value="SENSOR HISTIDINE KINASE"/>
    <property type="match status" value="1"/>
</dbReference>
<dbReference type="SUPFAM" id="SSF55874">
    <property type="entry name" value="ATPase domain of HSP90 chaperone/DNA topoisomerase II/histidine kinase"/>
    <property type="match status" value="1"/>
</dbReference>
<dbReference type="PROSITE" id="PS50109">
    <property type="entry name" value="HIS_KIN"/>
    <property type="match status" value="1"/>
</dbReference>
<evidence type="ECO:0000256" key="1">
    <source>
        <dbReference type="ARBA" id="ARBA00000085"/>
    </source>
</evidence>
<feature type="transmembrane region" description="Helical" evidence="9">
    <location>
        <begin position="9"/>
        <end position="28"/>
    </location>
</feature>
<evidence type="ECO:0000256" key="7">
    <source>
        <dbReference type="ARBA" id="ARBA00022840"/>
    </source>
</evidence>
<keyword evidence="6 11" id="KW-0418">Kinase</keyword>
<feature type="transmembrane region" description="Helical" evidence="9">
    <location>
        <begin position="57"/>
        <end position="75"/>
    </location>
</feature>
<dbReference type="OrthoDB" id="1674512at2"/>
<comment type="catalytic activity">
    <reaction evidence="1">
        <text>ATP + protein L-histidine = ADP + protein N-phospho-L-histidine.</text>
        <dbReference type="EC" id="2.7.13.3"/>
    </reaction>
</comment>
<evidence type="ECO:0000256" key="8">
    <source>
        <dbReference type="ARBA" id="ARBA00023012"/>
    </source>
</evidence>
<feature type="transmembrane region" description="Helical" evidence="9">
    <location>
        <begin position="34"/>
        <end position="50"/>
    </location>
</feature>
<sequence length="428" mass="48177">MRSAKMKRIISYIIFMILVPVAGEFQFYPLAVDLRVSFATPVLLLLLLYFKTVNAPLVGLLTGISVVTFRVILGLEEAGELAAVLPFHLPVLGYYLTYGVLFHVISVQKYTTKPVFIGLFACLLEISSSASELLARYLILDLPVTANLLATVMIVAMIRSFFVMGIYMMFLYRELQVRERAHRKKNDEILLVISDLYVELIQLKKSIHTSESATFESYYLSKKLQDQGNKEFSRKLLQISGKMHECKKDGQRIYASLSNLINRKEFTERLPAKDIIFLVERINTSYAAFLKKEVDFDVQINCPPVTFHSYFLLSILNNLVANAVESIEGTGKITIVAKSGEQQGYISFSIVDNGPGIPEKFLDIIFSPGFTTKFNDAGVPSNGIGLSHIKQVIEEHYGKIDLVKSVAYSWTEFNIHLPVTLTIEEGIP</sequence>
<dbReference type="SMART" id="SM00387">
    <property type="entry name" value="HATPase_c"/>
    <property type="match status" value="1"/>
</dbReference>
<keyword evidence="7" id="KW-0067">ATP-binding</keyword>
<evidence type="ECO:0000256" key="5">
    <source>
        <dbReference type="ARBA" id="ARBA00022741"/>
    </source>
</evidence>
<evidence type="ECO:0000256" key="6">
    <source>
        <dbReference type="ARBA" id="ARBA00022777"/>
    </source>
</evidence>
<evidence type="ECO:0000256" key="9">
    <source>
        <dbReference type="SAM" id="Phobius"/>
    </source>
</evidence>
<keyword evidence="9" id="KW-0812">Transmembrane</keyword>
<dbReference type="Proteomes" id="UP000198935">
    <property type="component" value="Unassembled WGS sequence"/>
</dbReference>
<evidence type="ECO:0000259" key="10">
    <source>
        <dbReference type="PROSITE" id="PS50109"/>
    </source>
</evidence>
<dbReference type="InterPro" id="IPR036890">
    <property type="entry name" value="HATPase_C_sf"/>
</dbReference>
<dbReference type="InterPro" id="IPR003594">
    <property type="entry name" value="HATPase_dom"/>
</dbReference>
<dbReference type="GO" id="GO:0000160">
    <property type="term" value="P:phosphorelay signal transduction system"/>
    <property type="evidence" value="ECO:0007669"/>
    <property type="project" value="UniProtKB-KW"/>
</dbReference>
<dbReference type="CDD" id="cd00075">
    <property type="entry name" value="HATPase"/>
    <property type="match status" value="1"/>
</dbReference>
<dbReference type="Pfam" id="PF02518">
    <property type="entry name" value="HATPase_c"/>
    <property type="match status" value="1"/>
</dbReference>
<evidence type="ECO:0000256" key="3">
    <source>
        <dbReference type="ARBA" id="ARBA00022553"/>
    </source>
</evidence>
<evidence type="ECO:0000313" key="12">
    <source>
        <dbReference type="Proteomes" id="UP000198935"/>
    </source>
</evidence>
<organism evidence="11 12">
    <name type="scientific">Evansella caseinilytica</name>
    <dbReference type="NCBI Taxonomy" id="1503961"/>
    <lineage>
        <taxon>Bacteria</taxon>
        <taxon>Bacillati</taxon>
        <taxon>Bacillota</taxon>
        <taxon>Bacilli</taxon>
        <taxon>Bacillales</taxon>
        <taxon>Bacillaceae</taxon>
        <taxon>Evansella</taxon>
    </lineage>
</organism>
<evidence type="ECO:0000313" key="11">
    <source>
        <dbReference type="EMBL" id="SDZ49323.1"/>
    </source>
</evidence>
<name>A0A1H3TGB0_9BACI</name>
<keyword evidence="4" id="KW-0808">Transferase</keyword>
<reference evidence="12" key="1">
    <citation type="submission" date="2016-10" db="EMBL/GenBank/DDBJ databases">
        <authorList>
            <person name="Varghese N."/>
            <person name="Submissions S."/>
        </authorList>
    </citation>
    <scope>NUCLEOTIDE SEQUENCE [LARGE SCALE GENOMIC DNA]</scope>
    <source>
        <strain evidence="12">SP</strain>
    </source>
</reference>
<keyword evidence="3" id="KW-0597">Phosphoprotein</keyword>
<evidence type="ECO:0000256" key="4">
    <source>
        <dbReference type="ARBA" id="ARBA00022679"/>
    </source>
</evidence>